<dbReference type="OrthoDB" id="7356072at2"/>
<protein>
    <submittedName>
        <fullName evidence="2">DUF962 domain-containing protein</fullName>
    </submittedName>
</protein>
<proteinExistence type="predicted"/>
<feature type="transmembrane region" description="Helical" evidence="1">
    <location>
        <begin position="50"/>
        <end position="69"/>
    </location>
</feature>
<evidence type="ECO:0000313" key="3">
    <source>
        <dbReference type="Proteomes" id="UP000245765"/>
    </source>
</evidence>
<dbReference type="AlphaFoldDB" id="A0A317F973"/>
<gene>
    <name evidence="2" type="ORF">DFH01_27520</name>
</gene>
<feature type="transmembrane region" description="Helical" evidence="1">
    <location>
        <begin position="27"/>
        <end position="44"/>
    </location>
</feature>
<dbReference type="PANTHER" id="PTHR34205:SF2">
    <property type="entry name" value="DUF962 DOMAIN-CONTAINING PROTEIN"/>
    <property type="match status" value="1"/>
</dbReference>
<keyword evidence="1" id="KW-1133">Transmembrane helix</keyword>
<dbReference type="PANTHER" id="PTHR34205">
    <property type="entry name" value="TRANSMEMBRANE PROTEIN"/>
    <property type="match status" value="1"/>
</dbReference>
<evidence type="ECO:0000256" key="1">
    <source>
        <dbReference type="SAM" id="Phobius"/>
    </source>
</evidence>
<keyword evidence="3" id="KW-1185">Reference proteome</keyword>
<dbReference type="InterPro" id="IPR009305">
    <property type="entry name" value="Mpo1-like"/>
</dbReference>
<dbReference type="Pfam" id="PF06127">
    <property type="entry name" value="Mpo1-like"/>
    <property type="match status" value="1"/>
</dbReference>
<comment type="caution">
    <text evidence="2">The sequence shown here is derived from an EMBL/GenBank/DDBJ whole genome shotgun (WGS) entry which is preliminary data.</text>
</comment>
<keyword evidence="1" id="KW-0812">Transmembrane</keyword>
<evidence type="ECO:0000313" key="2">
    <source>
        <dbReference type="EMBL" id="PWS34078.1"/>
    </source>
</evidence>
<reference evidence="3" key="1">
    <citation type="submission" date="2018-05" db="EMBL/GenBank/DDBJ databases">
        <authorList>
            <person name="Du Z."/>
            <person name="Wang X."/>
        </authorList>
    </citation>
    <scope>NUCLEOTIDE SEQUENCE [LARGE SCALE GENOMIC DNA]</scope>
    <source>
        <strain evidence="3">CQN31</strain>
    </source>
</reference>
<keyword evidence="1" id="KW-0472">Membrane</keyword>
<dbReference type="RefSeq" id="WP_109873739.1">
    <property type="nucleotide sequence ID" value="NZ_QGNA01000009.1"/>
</dbReference>
<accession>A0A317F973</accession>
<dbReference type="Proteomes" id="UP000245765">
    <property type="component" value="Unassembled WGS sequence"/>
</dbReference>
<name>A0A317F973_9PROT</name>
<organism evidence="2 3">
    <name type="scientific">Falsiroseomonas bella</name>
    <dbReference type="NCBI Taxonomy" id="2184016"/>
    <lineage>
        <taxon>Bacteria</taxon>
        <taxon>Pseudomonadati</taxon>
        <taxon>Pseudomonadota</taxon>
        <taxon>Alphaproteobacteria</taxon>
        <taxon>Acetobacterales</taxon>
        <taxon>Roseomonadaceae</taxon>
        <taxon>Falsiroseomonas</taxon>
    </lineage>
</organism>
<dbReference type="EMBL" id="QGNA01000009">
    <property type="protein sequence ID" value="PWS34078.1"/>
    <property type="molecule type" value="Genomic_DNA"/>
</dbReference>
<sequence length="109" mass="12295">MSDRIATYAEFWPYYLREHANPLTRSVHAAGTVLGVVVLLWALLVGPLWLALAALVVGYGFAWGSHMLVERNRPATFRYPLWSLASDLRMAWLMLTGRLEPELRRAGVA</sequence>